<evidence type="ECO:0000259" key="9">
    <source>
        <dbReference type="PROSITE" id="PS50262"/>
    </source>
</evidence>
<keyword evidence="5 8" id="KW-0472">Membrane</keyword>
<dbReference type="GO" id="GO:0008188">
    <property type="term" value="F:neuropeptide receptor activity"/>
    <property type="evidence" value="ECO:0007669"/>
    <property type="project" value="TreeGrafter"/>
</dbReference>
<evidence type="ECO:0000256" key="6">
    <source>
        <dbReference type="ARBA" id="ARBA00023170"/>
    </source>
</evidence>
<keyword evidence="3 8" id="KW-1133">Transmembrane helix</keyword>
<reference evidence="10" key="1">
    <citation type="submission" date="2021-03" db="EMBL/GenBank/DDBJ databases">
        <authorList>
            <person name="Bekaert M."/>
        </authorList>
    </citation>
    <scope>NUCLEOTIDE SEQUENCE</scope>
</reference>
<proteinExistence type="predicted"/>
<dbReference type="GO" id="GO:0005886">
    <property type="term" value="C:plasma membrane"/>
    <property type="evidence" value="ECO:0007669"/>
    <property type="project" value="TreeGrafter"/>
</dbReference>
<sequence length="213" mass="24450">MNVVVKPLSPVTRFKIYKYGLALSAWILGSLLAIQYSLHTTYYSPQTFGKDACRHEFSYDLEIRYFDVCVLIIIPIIFIITCYIMIYMAIRRRHTCTLMTTNSNSDGMHARVNFYAKMRTVKQLFVVSVVYVICWTPLFSASLLEYYNVLRFGITYRLLIGLAPLNSLTNPVVFLLFNHNMFCKGRKSSNKNTIVLKTNSSSTNGNMVNATQL</sequence>
<keyword evidence="7" id="KW-0807">Transducer</keyword>
<dbReference type="Proteomes" id="UP000683360">
    <property type="component" value="Unassembled WGS sequence"/>
</dbReference>
<gene>
    <name evidence="10" type="ORF">MEDL_14157</name>
</gene>
<feature type="transmembrane region" description="Helical" evidence="8">
    <location>
        <begin position="16"/>
        <end position="38"/>
    </location>
</feature>
<evidence type="ECO:0000256" key="3">
    <source>
        <dbReference type="ARBA" id="ARBA00022989"/>
    </source>
</evidence>
<dbReference type="AlphaFoldDB" id="A0A8S3R2W3"/>
<dbReference type="Pfam" id="PF00001">
    <property type="entry name" value="7tm_1"/>
    <property type="match status" value="1"/>
</dbReference>
<evidence type="ECO:0000256" key="4">
    <source>
        <dbReference type="ARBA" id="ARBA00023040"/>
    </source>
</evidence>
<evidence type="ECO:0000256" key="5">
    <source>
        <dbReference type="ARBA" id="ARBA00023136"/>
    </source>
</evidence>
<evidence type="ECO:0000313" key="11">
    <source>
        <dbReference type="Proteomes" id="UP000683360"/>
    </source>
</evidence>
<evidence type="ECO:0000256" key="1">
    <source>
        <dbReference type="ARBA" id="ARBA00004141"/>
    </source>
</evidence>
<dbReference type="PRINTS" id="PR00237">
    <property type="entry name" value="GPCRRHODOPSN"/>
</dbReference>
<dbReference type="PROSITE" id="PS50262">
    <property type="entry name" value="G_PROTEIN_RECEP_F1_2"/>
    <property type="match status" value="1"/>
</dbReference>
<keyword evidence="6" id="KW-0675">Receptor</keyword>
<evidence type="ECO:0000256" key="7">
    <source>
        <dbReference type="ARBA" id="ARBA00023224"/>
    </source>
</evidence>
<organism evidence="10 11">
    <name type="scientific">Mytilus edulis</name>
    <name type="common">Blue mussel</name>
    <dbReference type="NCBI Taxonomy" id="6550"/>
    <lineage>
        <taxon>Eukaryota</taxon>
        <taxon>Metazoa</taxon>
        <taxon>Spiralia</taxon>
        <taxon>Lophotrochozoa</taxon>
        <taxon>Mollusca</taxon>
        <taxon>Bivalvia</taxon>
        <taxon>Autobranchia</taxon>
        <taxon>Pteriomorphia</taxon>
        <taxon>Mytilida</taxon>
        <taxon>Mytiloidea</taxon>
        <taxon>Mytilidae</taxon>
        <taxon>Mytilinae</taxon>
        <taxon>Mytilus</taxon>
    </lineage>
</organism>
<dbReference type="Gene3D" id="1.20.1070.10">
    <property type="entry name" value="Rhodopsin 7-helix transmembrane proteins"/>
    <property type="match status" value="1"/>
</dbReference>
<protein>
    <submittedName>
        <fullName evidence="10">OXTR</fullName>
    </submittedName>
</protein>
<name>A0A8S3R2W3_MYTED</name>
<dbReference type="CDD" id="cd00637">
    <property type="entry name" value="7tm_classA_rhodopsin-like"/>
    <property type="match status" value="1"/>
</dbReference>
<keyword evidence="11" id="KW-1185">Reference proteome</keyword>
<dbReference type="EMBL" id="CAJPWZ010000721">
    <property type="protein sequence ID" value="CAG2199485.1"/>
    <property type="molecule type" value="Genomic_DNA"/>
</dbReference>
<keyword evidence="4" id="KW-0297">G-protein coupled receptor</keyword>
<dbReference type="InterPro" id="IPR000276">
    <property type="entry name" value="GPCR_Rhodpsn"/>
</dbReference>
<dbReference type="PANTHER" id="PTHR24238">
    <property type="entry name" value="G-PROTEIN COUPLED RECEPTOR"/>
    <property type="match status" value="1"/>
</dbReference>
<keyword evidence="2 8" id="KW-0812">Transmembrane</keyword>
<feature type="transmembrane region" description="Helical" evidence="8">
    <location>
        <begin position="156"/>
        <end position="177"/>
    </location>
</feature>
<feature type="transmembrane region" description="Helical" evidence="8">
    <location>
        <begin position="65"/>
        <end position="90"/>
    </location>
</feature>
<dbReference type="InterPro" id="IPR017452">
    <property type="entry name" value="GPCR_Rhodpsn_7TM"/>
</dbReference>
<dbReference type="PANTHER" id="PTHR24238:SF76">
    <property type="entry name" value="G_PROTEIN_RECEP_F1_2 DOMAIN-CONTAINING PROTEIN"/>
    <property type="match status" value="1"/>
</dbReference>
<comment type="subcellular location">
    <subcellularLocation>
        <location evidence="1">Membrane</location>
        <topology evidence="1">Multi-pass membrane protein</topology>
    </subcellularLocation>
</comment>
<feature type="transmembrane region" description="Helical" evidence="8">
    <location>
        <begin position="124"/>
        <end position="144"/>
    </location>
</feature>
<feature type="domain" description="G-protein coupled receptors family 1 profile" evidence="9">
    <location>
        <begin position="1"/>
        <end position="174"/>
    </location>
</feature>
<comment type="caution">
    <text evidence="10">The sequence shown here is derived from an EMBL/GenBank/DDBJ whole genome shotgun (WGS) entry which is preliminary data.</text>
</comment>
<evidence type="ECO:0000256" key="2">
    <source>
        <dbReference type="ARBA" id="ARBA00022692"/>
    </source>
</evidence>
<dbReference type="SUPFAM" id="SSF81321">
    <property type="entry name" value="Family A G protein-coupled receptor-like"/>
    <property type="match status" value="1"/>
</dbReference>
<evidence type="ECO:0000256" key="8">
    <source>
        <dbReference type="SAM" id="Phobius"/>
    </source>
</evidence>
<evidence type="ECO:0000313" key="10">
    <source>
        <dbReference type="EMBL" id="CAG2199485.1"/>
    </source>
</evidence>
<accession>A0A8S3R2W3</accession>